<dbReference type="InterPro" id="IPR012334">
    <property type="entry name" value="Pectin_lyas_fold"/>
</dbReference>
<dbReference type="InterPro" id="IPR011050">
    <property type="entry name" value="Pectin_lyase_fold/virulence"/>
</dbReference>
<proteinExistence type="predicted"/>
<dbReference type="InterPro" id="IPR039448">
    <property type="entry name" value="Beta_helix"/>
</dbReference>
<comment type="caution">
    <text evidence="3">The sequence shown here is derived from an EMBL/GenBank/DDBJ whole genome shotgun (WGS) entry which is preliminary data.</text>
</comment>
<dbReference type="AlphaFoldDB" id="A0A643JZ76"/>
<evidence type="ECO:0000259" key="2">
    <source>
        <dbReference type="Pfam" id="PF13229"/>
    </source>
</evidence>
<dbReference type="Gene3D" id="2.160.20.10">
    <property type="entry name" value="Single-stranded right-handed beta-helix, Pectin lyase-like"/>
    <property type="match status" value="1"/>
</dbReference>
<organism evidence="3">
    <name type="scientific">Haloferax sp. CBA1149</name>
    <dbReference type="NCBI Taxonomy" id="2650753"/>
    <lineage>
        <taxon>Archaea</taxon>
        <taxon>Methanobacteriati</taxon>
        <taxon>Methanobacteriota</taxon>
        <taxon>Stenosarchaea group</taxon>
        <taxon>Halobacteria</taxon>
        <taxon>Halobacteriales</taxon>
        <taxon>Haloferacaceae</taxon>
        <taxon>Haloferax</taxon>
    </lineage>
</organism>
<dbReference type="InterPro" id="IPR006311">
    <property type="entry name" value="TAT_signal"/>
</dbReference>
<protein>
    <recommendedName>
        <fullName evidence="2">Right handed beta helix domain-containing protein</fullName>
    </recommendedName>
</protein>
<gene>
    <name evidence="3" type="ORF">Hfx1149_16515</name>
</gene>
<dbReference type="PROSITE" id="PS51318">
    <property type="entry name" value="TAT"/>
    <property type="match status" value="1"/>
</dbReference>
<evidence type="ECO:0000256" key="1">
    <source>
        <dbReference type="SAM" id="MobiDB-lite"/>
    </source>
</evidence>
<reference evidence="3" key="1">
    <citation type="submission" date="2019-09" db="EMBL/GenBank/DDBJ databases">
        <title>Genomic analysis of Haloferax sp. CBA1149.</title>
        <authorList>
            <person name="Roh S.W."/>
        </authorList>
    </citation>
    <scope>NUCLEOTIDE SEQUENCE</scope>
    <source>
        <strain evidence="3">CBA1149</strain>
    </source>
</reference>
<dbReference type="RefSeq" id="WP_151139833.1">
    <property type="nucleotide sequence ID" value="NZ_VZUS01000005.1"/>
</dbReference>
<feature type="domain" description="Right handed beta helix" evidence="2">
    <location>
        <begin position="359"/>
        <end position="476"/>
    </location>
</feature>
<evidence type="ECO:0000313" key="3">
    <source>
        <dbReference type="EMBL" id="KAB1185123.1"/>
    </source>
</evidence>
<name>A0A643JZ76_9EURY</name>
<dbReference type="Pfam" id="PF13229">
    <property type="entry name" value="Beta_helix"/>
    <property type="match status" value="1"/>
</dbReference>
<feature type="region of interest" description="Disordered" evidence="1">
    <location>
        <begin position="160"/>
        <end position="180"/>
    </location>
</feature>
<feature type="compositionally biased region" description="Polar residues" evidence="1">
    <location>
        <begin position="170"/>
        <end position="180"/>
    </location>
</feature>
<dbReference type="SUPFAM" id="SSF51126">
    <property type="entry name" value="Pectin lyase-like"/>
    <property type="match status" value="1"/>
</dbReference>
<sequence length="546" mass="58795">MVPESSGKQNADDDSLLGRRTYLKLGGATLAALALGAGSASAKQYPYALVVDGTNTSEPTEYVFEVSDEIQKVSADSTDSSSDSVSGGRVEGTVTDGIDAYEFSGEITGFRFDGPALVKYGDNPKDIVEHTIEVVSTENPSELTYEFTTTGEATKIFNDTKNSAEEKNDSVSQNSDGTWSVQGYTGNGYGDSFKFKGEITEFSPATGPFKLLIDGQEVDPSEFSSAPAEPTDDATPTGPAIGGGDGYPNTVSPSEADYLVSSTSELVSALDNASSGDVVYVEGGAEIDVGGRELSVPSGITLASDRGINGAEGGLIYTNRNPWAMLEVQDDVRITGLQIGGPRWDWVEADDTELGIDARGRNIEIDNINGYGWGYAVVRTNDDTHIHHCHLHHNPRQGHGYGVATEGSDNPIIEYNLFDHNRHSVQGNGGGYTIRYNLVKEGAISHVFDQHRPGGTTMKIYNNTVEVTENAFDGNRVPAVAIRGVPDDVADIRDNWFYNPVEPRDSPSGWTHESIIQVHTDDWRNVEYNNNHYGSSEPSSDIGHPR</sequence>
<feature type="region of interest" description="Disordered" evidence="1">
    <location>
        <begin position="219"/>
        <end position="252"/>
    </location>
</feature>
<accession>A0A643JZ76</accession>
<dbReference type="EMBL" id="VZUS01000005">
    <property type="protein sequence ID" value="KAB1185123.1"/>
    <property type="molecule type" value="Genomic_DNA"/>
</dbReference>